<proteinExistence type="predicted"/>
<feature type="transmembrane region" description="Helical" evidence="2">
    <location>
        <begin position="36"/>
        <end position="57"/>
    </location>
</feature>
<feature type="transmembrane region" description="Helical" evidence="2">
    <location>
        <begin position="343"/>
        <end position="366"/>
    </location>
</feature>
<dbReference type="Proteomes" id="UP001500037">
    <property type="component" value="Unassembled WGS sequence"/>
</dbReference>
<dbReference type="PANTHER" id="PTHR23542:SF1">
    <property type="entry name" value="MAJOR FACILITATOR SUPERFAMILY (MFS) PROFILE DOMAIN-CONTAINING PROTEIN"/>
    <property type="match status" value="1"/>
</dbReference>
<feature type="transmembrane region" description="Helical" evidence="2">
    <location>
        <begin position="12"/>
        <end position="30"/>
    </location>
</feature>
<evidence type="ECO:0000256" key="1">
    <source>
        <dbReference type="SAM" id="MobiDB-lite"/>
    </source>
</evidence>
<feature type="transmembrane region" description="Helical" evidence="2">
    <location>
        <begin position="372"/>
        <end position="389"/>
    </location>
</feature>
<sequence>MPGAVAFTCYGLLGRLAFGMLGVSLLTATVDRRGSYALAGAVSAAGLVGVALGLPLLGRLVDRYGQARVTVPAALISAVPRLALAVLIPGGAPAWVLLGCAFAASAAPNLGGMARSRWAHLHRADPAARHTANSLEQALDELTFMSGPVLGVLLCSSLFPEAGLLAATALNTVGALLFAAQRRTEPPLAPPVPRPLANTGETRTTSTGRSPLRAPATVLLVAVFLTVGAVFGSLEITTLACAAARGRQSSAGLLLALLAAGSCGSGLVFGLLPARRAPATRFLCGLAAMACLLTLPLLVGVLGGGLAPLALALLVTGTGTAPTMVTGMTLLQNVLPAGTLNEGMALAVSGIVTGISAGSALGGLAAQGGHPGAGYAIAAAAGLLALLIATARRRLLRRPAVATTATATAITATATATAPKIPAALSASARTLPPWRTGSTTGGATRPARKPKGPK</sequence>
<dbReference type="InterPro" id="IPR036259">
    <property type="entry name" value="MFS_trans_sf"/>
</dbReference>
<dbReference type="EMBL" id="BAAALF010000012">
    <property type="protein sequence ID" value="GAA1223514.1"/>
    <property type="molecule type" value="Genomic_DNA"/>
</dbReference>
<accession>A0ABN1VUA8</accession>
<feature type="transmembrane region" description="Helical" evidence="2">
    <location>
        <begin position="251"/>
        <end position="272"/>
    </location>
</feature>
<keyword evidence="2" id="KW-0472">Membrane</keyword>
<dbReference type="InterPro" id="IPR011701">
    <property type="entry name" value="MFS"/>
</dbReference>
<organism evidence="3 4">
    <name type="scientific">Kitasatospora nipponensis</name>
    <dbReference type="NCBI Taxonomy" id="258049"/>
    <lineage>
        <taxon>Bacteria</taxon>
        <taxon>Bacillati</taxon>
        <taxon>Actinomycetota</taxon>
        <taxon>Actinomycetes</taxon>
        <taxon>Kitasatosporales</taxon>
        <taxon>Streptomycetaceae</taxon>
        <taxon>Kitasatospora</taxon>
    </lineage>
</organism>
<feature type="region of interest" description="Disordered" evidence="1">
    <location>
        <begin position="186"/>
        <end position="210"/>
    </location>
</feature>
<name>A0ABN1VUA8_9ACTN</name>
<protein>
    <submittedName>
        <fullName evidence="3">MFS transporter</fullName>
    </submittedName>
</protein>
<reference evidence="3 4" key="1">
    <citation type="journal article" date="2019" name="Int. J. Syst. Evol. Microbiol.">
        <title>The Global Catalogue of Microorganisms (GCM) 10K type strain sequencing project: providing services to taxonomists for standard genome sequencing and annotation.</title>
        <authorList>
            <consortium name="The Broad Institute Genomics Platform"/>
            <consortium name="The Broad Institute Genome Sequencing Center for Infectious Disease"/>
            <person name="Wu L."/>
            <person name="Ma J."/>
        </authorList>
    </citation>
    <scope>NUCLEOTIDE SEQUENCE [LARGE SCALE GENOMIC DNA]</scope>
    <source>
        <strain evidence="3 4">JCM 13004</strain>
    </source>
</reference>
<evidence type="ECO:0000256" key="2">
    <source>
        <dbReference type="SAM" id="Phobius"/>
    </source>
</evidence>
<gene>
    <name evidence="3" type="ORF">GCM10009665_12250</name>
</gene>
<feature type="compositionally biased region" description="Low complexity" evidence="1">
    <location>
        <begin position="195"/>
        <end position="210"/>
    </location>
</feature>
<evidence type="ECO:0000313" key="3">
    <source>
        <dbReference type="EMBL" id="GAA1223514.1"/>
    </source>
</evidence>
<keyword evidence="2" id="KW-0812">Transmembrane</keyword>
<feature type="transmembrane region" description="Helical" evidence="2">
    <location>
        <begin position="284"/>
        <end position="303"/>
    </location>
</feature>
<comment type="caution">
    <text evidence="3">The sequence shown here is derived from an EMBL/GenBank/DDBJ whole genome shotgun (WGS) entry which is preliminary data.</text>
</comment>
<keyword evidence="4" id="KW-1185">Reference proteome</keyword>
<dbReference type="Gene3D" id="1.20.1250.20">
    <property type="entry name" value="MFS general substrate transporter like domains"/>
    <property type="match status" value="1"/>
</dbReference>
<feature type="transmembrane region" description="Helical" evidence="2">
    <location>
        <begin position="309"/>
        <end position="331"/>
    </location>
</feature>
<dbReference type="PANTHER" id="PTHR23542">
    <property type="match status" value="1"/>
</dbReference>
<evidence type="ECO:0000313" key="4">
    <source>
        <dbReference type="Proteomes" id="UP001500037"/>
    </source>
</evidence>
<feature type="transmembrane region" description="Helical" evidence="2">
    <location>
        <begin position="212"/>
        <end position="231"/>
    </location>
</feature>
<dbReference type="Pfam" id="PF07690">
    <property type="entry name" value="MFS_1"/>
    <property type="match status" value="1"/>
</dbReference>
<keyword evidence="2" id="KW-1133">Transmembrane helix</keyword>
<dbReference type="SUPFAM" id="SSF103473">
    <property type="entry name" value="MFS general substrate transporter"/>
    <property type="match status" value="1"/>
</dbReference>
<feature type="region of interest" description="Disordered" evidence="1">
    <location>
        <begin position="425"/>
        <end position="455"/>
    </location>
</feature>